<protein>
    <submittedName>
        <fullName evidence="1">DNA-binding response regulator</fullName>
    </submittedName>
</protein>
<name>A0ABW1IKD6_9BACL</name>
<gene>
    <name evidence="1" type="ORF">ACFPXP_03640</name>
</gene>
<proteinExistence type="predicted"/>
<dbReference type="RefSeq" id="WP_379892451.1">
    <property type="nucleotide sequence ID" value="NZ_CBCSCT010000009.1"/>
</dbReference>
<evidence type="ECO:0000313" key="2">
    <source>
        <dbReference type="Proteomes" id="UP001596250"/>
    </source>
</evidence>
<dbReference type="EMBL" id="JBHSQV010000027">
    <property type="protein sequence ID" value="MFC5985529.1"/>
    <property type="molecule type" value="Genomic_DNA"/>
</dbReference>
<dbReference type="GO" id="GO:0003677">
    <property type="term" value="F:DNA binding"/>
    <property type="evidence" value="ECO:0007669"/>
    <property type="project" value="UniProtKB-KW"/>
</dbReference>
<keyword evidence="1" id="KW-0238">DNA-binding</keyword>
<dbReference type="Proteomes" id="UP001596250">
    <property type="component" value="Unassembled WGS sequence"/>
</dbReference>
<comment type="caution">
    <text evidence="1">The sequence shown here is derived from an EMBL/GenBank/DDBJ whole genome shotgun (WGS) entry which is preliminary data.</text>
</comment>
<reference evidence="2" key="1">
    <citation type="journal article" date="2019" name="Int. J. Syst. Evol. Microbiol.">
        <title>The Global Catalogue of Microorganisms (GCM) 10K type strain sequencing project: providing services to taxonomists for standard genome sequencing and annotation.</title>
        <authorList>
            <consortium name="The Broad Institute Genomics Platform"/>
            <consortium name="The Broad Institute Genome Sequencing Center for Infectious Disease"/>
            <person name="Wu L."/>
            <person name="Ma J."/>
        </authorList>
    </citation>
    <scope>NUCLEOTIDE SEQUENCE [LARGE SCALE GENOMIC DNA]</scope>
    <source>
        <strain evidence="2">CCM 8749</strain>
    </source>
</reference>
<keyword evidence="2" id="KW-1185">Reference proteome</keyword>
<evidence type="ECO:0000313" key="1">
    <source>
        <dbReference type="EMBL" id="MFC5985529.1"/>
    </source>
</evidence>
<sequence>MMNREFELKYSGWLEMHKHLRNGERYRRLVEGHAHAELAFLQSVWWPAFGQFDMLHPEYEVADYSGYSRFIDFAYVHPYFRIAIEIDGYGPHVKQLSRWDFSNEKRRMRHLTLDGWLQMSFSYDEIRERPHACMKDLQQLIGRCLGETDMTFDESLDVYEKETLRLAVRLSRDIRSSDLVTYLHVERKKASHILRSLLEKGWLAASSGTKRIHTYRLVRTRFRVW</sequence>
<organism evidence="1 2">
    <name type="scientific">Marinicrinis lubricantis</name>
    <dbReference type="NCBI Taxonomy" id="2086470"/>
    <lineage>
        <taxon>Bacteria</taxon>
        <taxon>Bacillati</taxon>
        <taxon>Bacillota</taxon>
        <taxon>Bacilli</taxon>
        <taxon>Bacillales</taxon>
        <taxon>Paenibacillaceae</taxon>
    </lineage>
</organism>
<accession>A0ABW1IKD6</accession>